<gene>
    <name evidence="2" type="ORF">GF339_02125</name>
</gene>
<protein>
    <recommendedName>
        <fullName evidence="1">PilZ domain-containing protein</fullName>
    </recommendedName>
</protein>
<organism evidence="2 3">
    <name type="scientific">candidate division KSB3 bacterium</name>
    <dbReference type="NCBI Taxonomy" id="2044937"/>
    <lineage>
        <taxon>Bacteria</taxon>
        <taxon>candidate division KSB3</taxon>
    </lineage>
</organism>
<comment type="caution">
    <text evidence="2">The sequence shown here is derived from an EMBL/GenBank/DDBJ whole genome shotgun (WGS) entry which is preliminary data.</text>
</comment>
<evidence type="ECO:0000313" key="3">
    <source>
        <dbReference type="Proteomes" id="UP000649604"/>
    </source>
</evidence>
<accession>A0A9D5JSB4</accession>
<dbReference type="Gene3D" id="2.40.10.220">
    <property type="entry name" value="predicted glycosyltransferase like domains"/>
    <property type="match status" value="1"/>
</dbReference>
<dbReference type="SUPFAM" id="SSF141371">
    <property type="entry name" value="PilZ domain-like"/>
    <property type="match status" value="1"/>
</dbReference>
<evidence type="ECO:0000259" key="1">
    <source>
        <dbReference type="Pfam" id="PF07238"/>
    </source>
</evidence>
<dbReference type="GO" id="GO:0035438">
    <property type="term" value="F:cyclic-di-GMP binding"/>
    <property type="evidence" value="ECO:0007669"/>
    <property type="project" value="InterPro"/>
</dbReference>
<name>A0A9D5JSB4_9BACT</name>
<evidence type="ECO:0000313" key="2">
    <source>
        <dbReference type="EMBL" id="MBD3323349.1"/>
    </source>
</evidence>
<proteinExistence type="predicted"/>
<dbReference type="AlphaFoldDB" id="A0A9D5JSB4"/>
<sequence length="124" mass="14305">MTEQEMQQNRRKYPRFEAPIGYRSASLFSARTPPVNIGLGGMRIYSNEKFKIGKRLEIELLLPPDDELLTLTAKVVWQTPLPEGSSAKYDVGLQFLDVPQEQQQRLENVLTQYAQEKKRKTPPK</sequence>
<dbReference type="Proteomes" id="UP000649604">
    <property type="component" value="Unassembled WGS sequence"/>
</dbReference>
<dbReference type="EMBL" id="WJJP01000059">
    <property type="protein sequence ID" value="MBD3323349.1"/>
    <property type="molecule type" value="Genomic_DNA"/>
</dbReference>
<feature type="domain" description="PilZ" evidence="1">
    <location>
        <begin position="9"/>
        <end position="111"/>
    </location>
</feature>
<dbReference type="Pfam" id="PF07238">
    <property type="entry name" value="PilZ"/>
    <property type="match status" value="1"/>
</dbReference>
<dbReference type="InterPro" id="IPR009875">
    <property type="entry name" value="PilZ_domain"/>
</dbReference>
<reference evidence="2" key="1">
    <citation type="submission" date="2019-11" db="EMBL/GenBank/DDBJ databases">
        <title>Microbial mats filling the niche in hypersaline microbial mats.</title>
        <authorList>
            <person name="Wong H.L."/>
            <person name="Macleod F.I."/>
            <person name="White R.A. III"/>
            <person name="Burns B.P."/>
        </authorList>
    </citation>
    <scope>NUCLEOTIDE SEQUENCE</scope>
    <source>
        <strain evidence="2">Rbin_158</strain>
    </source>
</reference>